<dbReference type="EMBL" id="CP076544">
    <property type="protein sequence ID" value="QWS33783.1"/>
    <property type="molecule type" value="Genomic_DNA"/>
</dbReference>
<accession>A0ACD1E440</accession>
<proteinExistence type="predicted"/>
<reference evidence="1" key="1">
    <citation type="submission" date="2021-06" db="EMBL/GenBank/DDBJ databases">
        <authorList>
            <person name="Ellington A.J."/>
            <person name="Bryan N.C."/>
            <person name="Christner B.C."/>
            <person name="Reisch C.R."/>
        </authorList>
    </citation>
    <scope>NUCLEOTIDE SEQUENCE</scope>
    <source>
        <strain evidence="1">L6-1</strain>
    </source>
</reference>
<dbReference type="Proteomes" id="UP000681794">
    <property type="component" value="Chromosome"/>
</dbReference>
<organism evidence="1 2">
    <name type="scientific">Curtobacterium aetherium</name>
    <dbReference type="NCBI Taxonomy" id="2841594"/>
    <lineage>
        <taxon>Bacteria</taxon>
        <taxon>Bacillati</taxon>
        <taxon>Actinomycetota</taxon>
        <taxon>Actinomycetes</taxon>
        <taxon>Micrococcales</taxon>
        <taxon>Microbacteriaceae</taxon>
        <taxon>Curtobacterium</taxon>
    </lineage>
</organism>
<keyword evidence="2" id="KW-1185">Reference proteome</keyword>
<protein>
    <submittedName>
        <fullName evidence="1">VanZ family protein</fullName>
    </submittedName>
</protein>
<evidence type="ECO:0000313" key="2">
    <source>
        <dbReference type="Proteomes" id="UP000681794"/>
    </source>
</evidence>
<name>A0ACD1E440_9MICO</name>
<evidence type="ECO:0000313" key="1">
    <source>
        <dbReference type="EMBL" id="QWS33783.1"/>
    </source>
</evidence>
<gene>
    <name evidence="1" type="ORF">KM842_00730</name>
</gene>
<sequence length="187" mass="19735">MGDAVPVLPVVVPLGIVVFVALVSVLLARRRFSFPRAAVAAAVAVYAAGVVANTVFPVFLHRVGGADSGTLPLVLVPFVDYEVGDAVTNVLVFLPIGVLVPLLLARPTWWRVLATAAGISLVIELTQLVTARVAGGGHVADVDDWLWNVVGAGVGFALYTLLVRLPGTDALVERFRWTPRAAVPRAR</sequence>